<comment type="function">
    <text evidence="6">Involved in correct processing of both the 5' and 3' ends of 23S rRNA precursor. Processes 30S rRNA precursor transcript even in absence of ribonuclease 3 (Rnc); Rnc processes 30S rRNA into smaller rRNA precursors.</text>
</comment>
<gene>
    <name evidence="6" type="primary">mrnC</name>
    <name evidence="8" type="ORF">SAMN05444406_1527</name>
</gene>
<reference evidence="8 9" key="1">
    <citation type="submission" date="2016-10" db="EMBL/GenBank/DDBJ databases">
        <authorList>
            <person name="de Groot N.N."/>
        </authorList>
    </citation>
    <scope>NUCLEOTIDE SEQUENCE [LARGE SCALE GENOMIC DNA]</scope>
    <source>
        <strain evidence="8 9">DSM 20678</strain>
    </source>
</reference>
<dbReference type="GO" id="GO:0005737">
    <property type="term" value="C:cytoplasm"/>
    <property type="evidence" value="ECO:0007669"/>
    <property type="project" value="UniProtKB-SubCell"/>
</dbReference>
<keyword evidence="5 6" id="KW-0378">Hydrolase</keyword>
<dbReference type="STRING" id="937334.SAMN05444406_1527"/>
<dbReference type="GO" id="GO:0004525">
    <property type="term" value="F:ribonuclease III activity"/>
    <property type="evidence" value="ECO:0007669"/>
    <property type="project" value="InterPro"/>
</dbReference>
<keyword evidence="6" id="KW-0694">RNA-binding</keyword>
<keyword evidence="6" id="KW-0460">Magnesium</keyword>
<dbReference type="PANTHER" id="PTHR34276">
    <property type="entry name" value="MINI-RIBONUCLEASE 3"/>
    <property type="match status" value="1"/>
</dbReference>
<organism evidence="8 9">
    <name type="scientific">Caldicoprobacter faecalis</name>
    <dbReference type="NCBI Taxonomy" id="937334"/>
    <lineage>
        <taxon>Bacteria</taxon>
        <taxon>Bacillati</taxon>
        <taxon>Bacillota</taxon>
        <taxon>Clostridia</taxon>
        <taxon>Caldicoprobacterales</taxon>
        <taxon>Caldicoprobacteraceae</taxon>
        <taxon>Caldicoprobacter</taxon>
    </lineage>
</organism>
<feature type="domain" description="RNase III" evidence="7">
    <location>
        <begin position="28"/>
        <end position="125"/>
    </location>
</feature>
<keyword evidence="1 6" id="KW-0690">Ribosome biogenesis</keyword>
<dbReference type="SUPFAM" id="SSF69065">
    <property type="entry name" value="RNase III domain-like"/>
    <property type="match status" value="1"/>
</dbReference>
<dbReference type="PANTHER" id="PTHR34276:SF1">
    <property type="entry name" value="MINI-RIBONUCLEASE 3"/>
    <property type="match status" value="1"/>
</dbReference>
<keyword evidence="3 6" id="KW-0540">Nuclease</keyword>
<comment type="subunit">
    <text evidence="6">Homodimer.</text>
</comment>
<accession>A0A1I5YLF9</accession>
<evidence type="ECO:0000256" key="6">
    <source>
        <dbReference type="HAMAP-Rule" id="MF_01468"/>
    </source>
</evidence>
<comment type="subcellular location">
    <subcellularLocation>
        <location evidence="6">Cytoplasm</location>
    </subcellularLocation>
</comment>
<sequence length="150" mass="17226">MKELLEHLEKRLGKKFDEADVRMAHPLVLAYIGDTIYDLFVRTYLVMAYNVPVHQLHVKAIDFVRAKGQADTLRHIVRFLTEEEQDIVRRGRNAKPGTMPKNASVADYRLATGFESLLGYLYLTGRDERLFEILDYILDNAKEGGKGERG</sequence>
<evidence type="ECO:0000256" key="4">
    <source>
        <dbReference type="ARBA" id="ARBA00022759"/>
    </source>
</evidence>
<dbReference type="RefSeq" id="WP_092282849.1">
    <property type="nucleotide sequence ID" value="NZ_FOXR01000052.1"/>
</dbReference>
<dbReference type="PIRSF" id="PIRSF005520">
    <property type="entry name" value="UCP005520"/>
    <property type="match status" value="1"/>
</dbReference>
<dbReference type="Proteomes" id="UP000198577">
    <property type="component" value="Unassembled WGS sequence"/>
</dbReference>
<name>A0A1I5YLF9_9FIRM</name>
<feature type="active site" evidence="6">
    <location>
        <position position="34"/>
    </location>
</feature>
<keyword evidence="6" id="KW-0699">rRNA-binding</keyword>
<dbReference type="Gene3D" id="1.10.1520.10">
    <property type="entry name" value="Ribonuclease III domain"/>
    <property type="match status" value="1"/>
</dbReference>
<dbReference type="Pfam" id="PF00636">
    <property type="entry name" value="Ribonuclease_3"/>
    <property type="match status" value="1"/>
</dbReference>
<evidence type="ECO:0000256" key="3">
    <source>
        <dbReference type="ARBA" id="ARBA00022722"/>
    </source>
</evidence>
<comment type="cofactor">
    <cofactor evidence="6">
        <name>Mg(2+)</name>
        <dbReference type="ChEBI" id="CHEBI:18420"/>
    </cofactor>
</comment>
<keyword evidence="6" id="KW-0963">Cytoplasm</keyword>
<evidence type="ECO:0000256" key="2">
    <source>
        <dbReference type="ARBA" id="ARBA00022552"/>
    </source>
</evidence>
<dbReference type="AlphaFoldDB" id="A0A1I5YLF9"/>
<evidence type="ECO:0000313" key="8">
    <source>
        <dbReference type="EMBL" id="SFQ45071.1"/>
    </source>
</evidence>
<comment type="similarity">
    <text evidence="6">Belongs to the MrnC RNase family.</text>
</comment>
<proteinExistence type="inferred from homology"/>
<dbReference type="InterPro" id="IPR008226">
    <property type="entry name" value="Mini3_fam"/>
</dbReference>
<keyword evidence="2 6" id="KW-0698">rRNA processing</keyword>
<dbReference type="OrthoDB" id="46571at2"/>
<dbReference type="InterPro" id="IPR000999">
    <property type="entry name" value="RNase_III_dom"/>
</dbReference>
<evidence type="ECO:0000256" key="1">
    <source>
        <dbReference type="ARBA" id="ARBA00022517"/>
    </source>
</evidence>
<evidence type="ECO:0000313" key="9">
    <source>
        <dbReference type="Proteomes" id="UP000198577"/>
    </source>
</evidence>
<dbReference type="EC" id="3.1.26.-" evidence="6"/>
<dbReference type="InterPro" id="IPR036389">
    <property type="entry name" value="RNase_III_sf"/>
</dbReference>
<evidence type="ECO:0000259" key="7">
    <source>
        <dbReference type="Pfam" id="PF00636"/>
    </source>
</evidence>
<evidence type="ECO:0000256" key="5">
    <source>
        <dbReference type="ARBA" id="ARBA00022801"/>
    </source>
</evidence>
<dbReference type="HAMAP" id="MF_01468">
    <property type="entry name" value="RNase_Mini_III"/>
    <property type="match status" value="1"/>
</dbReference>
<dbReference type="GO" id="GO:0019843">
    <property type="term" value="F:rRNA binding"/>
    <property type="evidence" value="ECO:0007669"/>
    <property type="project" value="UniProtKB-UniRule"/>
</dbReference>
<dbReference type="EMBL" id="FOXR01000052">
    <property type="protein sequence ID" value="SFQ45071.1"/>
    <property type="molecule type" value="Genomic_DNA"/>
</dbReference>
<keyword evidence="4 6" id="KW-0255">Endonuclease</keyword>
<keyword evidence="9" id="KW-1185">Reference proteome</keyword>
<protein>
    <recommendedName>
        <fullName evidence="6">Mini-ribonuclease 3</fullName>
        <shortName evidence="6">Mini-3</shortName>
        <shortName evidence="6">Mini-RNase 3</shortName>
        <ecNumber evidence="6">3.1.26.-</ecNumber>
    </recommendedName>
    <alternativeName>
        <fullName evidence="6">Mini-RNase III</fullName>
        <shortName evidence="6">Mini-III</shortName>
    </alternativeName>
</protein>
<dbReference type="GO" id="GO:0006364">
    <property type="term" value="P:rRNA processing"/>
    <property type="evidence" value="ECO:0007669"/>
    <property type="project" value="UniProtKB-UniRule"/>
</dbReference>